<dbReference type="InterPro" id="IPR013384">
    <property type="entry name" value="Flagell_FlgL"/>
</dbReference>
<reference evidence="7 8" key="1">
    <citation type="submission" date="2020-11" db="EMBL/GenBank/DDBJ databases">
        <title>Taxonomic investigation of Rahnella strains.</title>
        <authorList>
            <person name="Lee S.D."/>
        </authorList>
    </citation>
    <scope>NUCLEOTIDE SEQUENCE [LARGE SCALE GENOMIC DNA]</scope>
    <source>
        <strain evidence="7 8">SAP-17</strain>
    </source>
</reference>
<dbReference type="Gene3D" id="1.20.1330.10">
    <property type="entry name" value="f41 fragment of flagellin, N-terminal domain"/>
    <property type="match status" value="1"/>
</dbReference>
<comment type="caution">
    <text evidence="7">The sequence shown here is derived from an EMBL/GenBank/DDBJ whole genome shotgun (WGS) entry which is preliminary data.</text>
</comment>
<dbReference type="SUPFAM" id="SSF64518">
    <property type="entry name" value="Phase 1 flagellin"/>
    <property type="match status" value="1"/>
</dbReference>
<accession>A0ABS0E022</accession>
<evidence type="ECO:0000256" key="4">
    <source>
        <dbReference type="ARBA" id="ARBA00022525"/>
    </source>
</evidence>
<dbReference type="NCBIfam" id="TIGR02550">
    <property type="entry name" value="flagell_flgL"/>
    <property type="match status" value="1"/>
</dbReference>
<keyword evidence="7" id="KW-0969">Cilium</keyword>
<evidence type="ECO:0000256" key="5">
    <source>
        <dbReference type="ARBA" id="ARBA00023143"/>
    </source>
</evidence>
<dbReference type="PANTHER" id="PTHR42792:SF1">
    <property type="entry name" value="FLAGELLAR HOOK-ASSOCIATED PROTEIN 3"/>
    <property type="match status" value="1"/>
</dbReference>
<proteinExistence type="inferred from homology"/>
<evidence type="ECO:0000313" key="8">
    <source>
        <dbReference type="Proteomes" id="UP000636811"/>
    </source>
</evidence>
<evidence type="ECO:0000256" key="2">
    <source>
        <dbReference type="ARBA" id="ARBA00004613"/>
    </source>
</evidence>
<dbReference type="RefSeq" id="WP_195813019.1">
    <property type="nucleotide sequence ID" value="NZ_JADOBI010000002.1"/>
</dbReference>
<keyword evidence="4" id="KW-0964">Secreted</keyword>
<dbReference type="Pfam" id="PF00669">
    <property type="entry name" value="Flagellin_N"/>
    <property type="match status" value="1"/>
</dbReference>
<organism evidence="7 8">
    <name type="scientific">Rahnella laticis</name>
    <dbReference type="NCBI Taxonomy" id="2787622"/>
    <lineage>
        <taxon>Bacteria</taxon>
        <taxon>Pseudomonadati</taxon>
        <taxon>Pseudomonadota</taxon>
        <taxon>Gammaproteobacteria</taxon>
        <taxon>Enterobacterales</taxon>
        <taxon>Yersiniaceae</taxon>
        <taxon>Rahnella</taxon>
    </lineage>
</organism>
<comment type="similarity">
    <text evidence="3">Belongs to the bacterial flagellin family.</text>
</comment>
<keyword evidence="7" id="KW-0282">Flagellum</keyword>
<evidence type="ECO:0000259" key="6">
    <source>
        <dbReference type="Pfam" id="PF00669"/>
    </source>
</evidence>
<evidence type="ECO:0000256" key="1">
    <source>
        <dbReference type="ARBA" id="ARBA00004365"/>
    </source>
</evidence>
<protein>
    <submittedName>
        <fullName evidence="7">Flagellar hook-associated protein FlgL</fullName>
    </submittedName>
</protein>
<keyword evidence="5" id="KW-0975">Bacterial flagellum</keyword>
<evidence type="ECO:0000256" key="3">
    <source>
        <dbReference type="ARBA" id="ARBA00005709"/>
    </source>
</evidence>
<name>A0ABS0E022_9GAMM</name>
<gene>
    <name evidence="7" type="primary">flgL</name>
    <name evidence="7" type="ORF">IV433_03435</name>
</gene>
<sequence length="305" mass="32970">MRITNQVMANTMLQNLNTNGSQMSKLVTQMATQTKIGVPSDDPIASTRLVQMNREQSAINQYQSNISRLSGSLSVQEAHVKAVSDQLQEVQDTLLSAANGVHSQADMEGFGQKVDSMVDNLLATLNARNEDGRYLFAGTKNDQPPVIYDEASGKYVYQGNEGTRSTTVANGVDIVENTALAQTFGDGSDPLALLNKLNDISKKMQDPASSPDSYQDELNALLGDVKTTSDAVSGLFTDLGGRQNRLTLLDDAHTDIKTANEGVIRELSDTDTAQAYVDFNMIYASSQAANKVYAQLSQLSLFNAI</sequence>
<dbReference type="PANTHER" id="PTHR42792">
    <property type="entry name" value="FLAGELLIN"/>
    <property type="match status" value="1"/>
</dbReference>
<dbReference type="InterPro" id="IPR001492">
    <property type="entry name" value="Flagellin"/>
</dbReference>
<evidence type="ECO:0000313" key="7">
    <source>
        <dbReference type="EMBL" id="MBF7978458.1"/>
    </source>
</evidence>
<keyword evidence="7" id="KW-0966">Cell projection</keyword>
<dbReference type="Proteomes" id="UP000636811">
    <property type="component" value="Unassembled WGS sequence"/>
</dbReference>
<feature type="domain" description="Flagellin N-terminal" evidence="6">
    <location>
        <begin position="3"/>
        <end position="140"/>
    </location>
</feature>
<keyword evidence="8" id="KW-1185">Reference proteome</keyword>
<dbReference type="InterPro" id="IPR001029">
    <property type="entry name" value="Flagellin_N"/>
</dbReference>
<dbReference type="EMBL" id="JADOBI010000002">
    <property type="protein sequence ID" value="MBF7978458.1"/>
    <property type="molecule type" value="Genomic_DNA"/>
</dbReference>
<comment type="subcellular location">
    <subcellularLocation>
        <location evidence="1">Bacterial flagellum</location>
    </subcellularLocation>
    <subcellularLocation>
        <location evidence="2">Secreted</location>
    </subcellularLocation>
</comment>